<dbReference type="InterPro" id="IPR002747">
    <property type="entry name" value="SAM_OH_AdoTrfase"/>
</dbReference>
<evidence type="ECO:0000259" key="3">
    <source>
        <dbReference type="Pfam" id="PF01887"/>
    </source>
</evidence>
<comment type="caution">
    <text evidence="5">The sequence shown here is derived from an EMBL/GenBank/DDBJ whole genome shotgun (WGS) entry which is preliminary data.</text>
</comment>
<dbReference type="Pfam" id="PF01887">
    <property type="entry name" value="SAM_HAT_N"/>
    <property type="match status" value="1"/>
</dbReference>
<evidence type="ECO:0000313" key="6">
    <source>
        <dbReference type="Proteomes" id="UP001259982"/>
    </source>
</evidence>
<protein>
    <submittedName>
        <fullName evidence="5">SAM-dependent chlorinase/fluorinase</fullName>
    </submittedName>
</protein>
<organism evidence="5 6">
    <name type="scientific">Spectribacter acetivorans</name>
    <dbReference type="NCBI Taxonomy" id="3075603"/>
    <lineage>
        <taxon>Bacteria</taxon>
        <taxon>Pseudomonadati</taxon>
        <taxon>Pseudomonadota</taxon>
        <taxon>Gammaproteobacteria</taxon>
        <taxon>Salinisphaerales</taxon>
        <taxon>Salinisphaeraceae</taxon>
        <taxon>Spectribacter</taxon>
    </lineage>
</organism>
<dbReference type="SUPFAM" id="SSF102522">
    <property type="entry name" value="Bacterial fluorinating enzyme, N-terminal domain"/>
    <property type="match status" value="1"/>
</dbReference>
<dbReference type="InterPro" id="IPR023228">
    <property type="entry name" value="SAM_OH_AdoTrfase_N_sf"/>
</dbReference>
<dbReference type="Gene3D" id="2.40.30.90">
    <property type="entry name" value="Bacterial fluorinating enzyme like"/>
    <property type="match status" value="1"/>
</dbReference>
<feature type="domain" description="S-adenosyl-l-methionine hydroxide adenosyltransferase N-terminal" evidence="3">
    <location>
        <begin position="2"/>
        <end position="141"/>
    </location>
</feature>
<dbReference type="InterPro" id="IPR046470">
    <property type="entry name" value="SAM_HAT_C"/>
</dbReference>
<dbReference type="PANTHER" id="PTHR35092">
    <property type="entry name" value="CHLORINASE MJ1651"/>
    <property type="match status" value="1"/>
</dbReference>
<accession>A0ABU3BB39</accession>
<dbReference type="Pfam" id="PF20257">
    <property type="entry name" value="SAM_HAT_C"/>
    <property type="match status" value="1"/>
</dbReference>
<dbReference type="PANTHER" id="PTHR35092:SF1">
    <property type="entry name" value="CHLORINASE MJ1651"/>
    <property type="match status" value="1"/>
</dbReference>
<name>A0ABU3BB39_9GAMM</name>
<reference evidence="5 6" key="1">
    <citation type="submission" date="2023-09" db="EMBL/GenBank/DDBJ databases">
        <authorList>
            <person name="Rey-Velasco X."/>
        </authorList>
    </citation>
    <scope>NUCLEOTIDE SEQUENCE [LARGE SCALE GENOMIC DNA]</scope>
    <source>
        <strain evidence="5 6">P385</strain>
    </source>
</reference>
<dbReference type="SUPFAM" id="SSF101852">
    <property type="entry name" value="Bacterial fluorinating enzyme, C-terminal domain"/>
    <property type="match status" value="1"/>
</dbReference>
<dbReference type="RefSeq" id="WP_311660243.1">
    <property type="nucleotide sequence ID" value="NZ_JAVRHY010000018.1"/>
</dbReference>
<keyword evidence="6" id="KW-1185">Reference proteome</keyword>
<dbReference type="PIRSF" id="PIRSF006779">
    <property type="entry name" value="UCP006779"/>
    <property type="match status" value="1"/>
</dbReference>
<dbReference type="Proteomes" id="UP001259982">
    <property type="component" value="Unassembled WGS sequence"/>
</dbReference>
<dbReference type="InterPro" id="IPR046469">
    <property type="entry name" value="SAM_HAT_N"/>
</dbReference>
<evidence type="ECO:0000256" key="1">
    <source>
        <dbReference type="ARBA" id="ARBA00022691"/>
    </source>
</evidence>
<proteinExistence type="inferred from homology"/>
<sequence length="241" mass="25363">MIALFTDFGPHGPYLGQMRLVLAGCAPDCPVVDLLNDAPAFDPAASAHLLAALTPDLPRASVLLGVVDPGVGTHRAPVALQANERWYIGPDNGLFDVVAARAEQASWYDITWRPDRLSTSFHGRDLFAPVAGHLAGGGDPAQRLAPRAAAAVADADRSAVIYIDDYGNAMTGLRPRTWPADARLIVAERHLPRAETFGAVAPGEAFWYVNSLGLAEVAVNQGSAADQLGLTVGDPITVVDP</sequence>
<dbReference type="Gene3D" id="3.40.50.10790">
    <property type="entry name" value="S-adenosyl-l-methionine hydroxide adenosyltransferase, N-terminal"/>
    <property type="match status" value="1"/>
</dbReference>
<dbReference type="InterPro" id="IPR023227">
    <property type="entry name" value="SAM_OH_AdoTrfase_C_sf"/>
</dbReference>
<feature type="domain" description="S-adenosyl-l-methionine hydroxide adenosyltransferase C-terminal" evidence="4">
    <location>
        <begin position="159"/>
        <end position="237"/>
    </location>
</feature>
<evidence type="ECO:0000313" key="5">
    <source>
        <dbReference type="EMBL" id="MDT0619669.1"/>
    </source>
</evidence>
<comment type="similarity">
    <text evidence="2">Belongs to the SAM hydrolase / SAM-dependent halogenase family.</text>
</comment>
<gene>
    <name evidence="5" type="ORF">RM531_14415</name>
</gene>
<keyword evidence="1" id="KW-0949">S-adenosyl-L-methionine</keyword>
<evidence type="ECO:0000256" key="2">
    <source>
        <dbReference type="ARBA" id="ARBA00024035"/>
    </source>
</evidence>
<evidence type="ECO:0000259" key="4">
    <source>
        <dbReference type="Pfam" id="PF20257"/>
    </source>
</evidence>
<dbReference type="EMBL" id="JAVRHY010000018">
    <property type="protein sequence ID" value="MDT0619669.1"/>
    <property type="molecule type" value="Genomic_DNA"/>
</dbReference>